<evidence type="ECO:0000259" key="1">
    <source>
        <dbReference type="Pfam" id="PF03478"/>
    </source>
</evidence>
<organism evidence="2 3">
    <name type="scientific">Triticum aestivum</name>
    <name type="common">Wheat</name>
    <dbReference type="NCBI Taxonomy" id="4565"/>
    <lineage>
        <taxon>Eukaryota</taxon>
        <taxon>Viridiplantae</taxon>
        <taxon>Streptophyta</taxon>
        <taxon>Embryophyta</taxon>
        <taxon>Tracheophyta</taxon>
        <taxon>Spermatophyta</taxon>
        <taxon>Magnoliopsida</taxon>
        <taxon>Liliopsida</taxon>
        <taxon>Poales</taxon>
        <taxon>Poaceae</taxon>
        <taxon>BOP clade</taxon>
        <taxon>Pooideae</taxon>
        <taxon>Triticodae</taxon>
        <taxon>Triticeae</taxon>
        <taxon>Triticinae</taxon>
        <taxon>Triticum</taxon>
    </lineage>
</organism>
<name>A0A7H4LEQ8_WHEAT</name>
<sequence length="245" mass="28785">MPPDLQKWHVTQHNNRRVVNINPLDCDLIPVTLNYINGMYWVGMNTSWMVVLDGRGSWMLVEVYTRRLIPLPLINTALLWHHGPEYSESYSSQHDTKFDLLRVVICQVPTRSANYKDFRLIAFFNRGPTYLIGHCGKRINLHVHRRIIHPPWFSDAIGHKGFIYAVDSFYGWTYCWPTPVIATNGCYSSHLVSLPFLIPEPFKEKRHGSYRWFLARSDDGERLMIVRKYRTCCLAEYNHSHCKVF</sequence>
<reference evidence="2 3" key="1">
    <citation type="submission" date="2018-05" db="EMBL/GenBank/DDBJ databases">
        <authorList>
            <person name="Thind KAUR A."/>
        </authorList>
    </citation>
    <scope>NUCLEOTIDE SEQUENCE [LARGE SCALE GENOMIC DNA]</scope>
</reference>
<dbReference type="AlphaFoldDB" id="A0A7H4LEQ8"/>
<dbReference type="Pfam" id="PF03478">
    <property type="entry name" value="Beta-prop_KIB1-4"/>
    <property type="match status" value="1"/>
</dbReference>
<evidence type="ECO:0000313" key="2">
    <source>
        <dbReference type="EMBL" id="SPT17096.1"/>
    </source>
</evidence>
<evidence type="ECO:0000313" key="3">
    <source>
        <dbReference type="Proteomes" id="UP000280104"/>
    </source>
</evidence>
<proteinExistence type="predicted"/>
<dbReference type="Proteomes" id="UP000280104">
    <property type="component" value="Chromosome II"/>
</dbReference>
<dbReference type="EMBL" id="LS480641">
    <property type="protein sequence ID" value="SPT17096.1"/>
    <property type="molecule type" value="Genomic_DNA"/>
</dbReference>
<protein>
    <recommendedName>
        <fullName evidence="1">KIB1-4 beta-propeller domain-containing protein</fullName>
    </recommendedName>
</protein>
<dbReference type="InterPro" id="IPR005174">
    <property type="entry name" value="KIB1-4_b-propeller"/>
</dbReference>
<feature type="domain" description="KIB1-4 beta-propeller" evidence="1">
    <location>
        <begin position="35"/>
        <end position="244"/>
    </location>
</feature>
<accession>A0A7H4LEQ8</accession>
<gene>
    <name evidence="2" type="ORF">CAMPLR22A2D_LOCUS1700</name>
</gene>